<comment type="catalytic activity">
    <reaction evidence="8">
        <text>adenosine 3',5'-bisphosphate + H2O = AMP + phosphate</text>
        <dbReference type="Rhea" id="RHEA:10040"/>
        <dbReference type="ChEBI" id="CHEBI:15377"/>
        <dbReference type="ChEBI" id="CHEBI:43474"/>
        <dbReference type="ChEBI" id="CHEBI:58343"/>
        <dbReference type="ChEBI" id="CHEBI:456215"/>
        <dbReference type="EC" id="3.1.3.7"/>
    </reaction>
    <physiologicalReaction direction="left-to-right" evidence="8">
        <dbReference type="Rhea" id="RHEA:10041"/>
    </physiologicalReaction>
</comment>
<sequence length="343" mass="36671">MPDYAQLCTAAREAVFLASAVCREVQGSLDELKAITKDDKSPVTVADFAAQAIVAKVLSDKLGDGIILVGEEDSKWLRQEEHATHRQATLAAVQTVWEDATESDMLDAIDIGAGDTHHTGFWTLDPVDGTKGFLRNQQYAIALAYVERGTPVVGVMGCPNLPRDFSAPLDVPDAHGCLYAAIKGDGVFEYAADDRGEKPTEITRLDHAGGEALSVCASVEKAHSNVSDTDRILEHLAAQGHPAGEPVRLDSQAKYAVTGRGQADAYLRMPTRKGYVERIWDHAAGAIVATEAGCFVTDIFGNALDFSHGRGLEKNKGVICAPPRVHGLIIGAIETLEIGKDQA</sequence>
<dbReference type="PANTHER" id="PTHR43200">
    <property type="entry name" value="PHOSPHATASE"/>
    <property type="match status" value="1"/>
</dbReference>
<keyword evidence="6" id="KW-0460">Magnesium</keyword>
<dbReference type="CDD" id="cd01517">
    <property type="entry name" value="PAP_phosphatase"/>
    <property type="match status" value="1"/>
</dbReference>
<dbReference type="Gene3D" id="3.40.190.80">
    <property type="match status" value="1"/>
</dbReference>
<dbReference type="EC" id="3.1.3.7" evidence="3"/>
<comment type="catalytic activity">
    <reaction evidence="7">
        <text>adenosine 2',5'-bisphosphate + H2O = AMP + phosphate</text>
        <dbReference type="Rhea" id="RHEA:77643"/>
        <dbReference type="ChEBI" id="CHEBI:15377"/>
        <dbReference type="ChEBI" id="CHEBI:43474"/>
        <dbReference type="ChEBI" id="CHEBI:194156"/>
        <dbReference type="ChEBI" id="CHEBI:456215"/>
        <dbReference type="EC" id="3.1.3.7"/>
    </reaction>
    <physiologicalReaction direction="left-to-right" evidence="7">
        <dbReference type="Rhea" id="RHEA:77644"/>
    </physiologicalReaction>
</comment>
<comment type="cofactor">
    <cofactor evidence="1">
        <name>Mg(2+)</name>
        <dbReference type="ChEBI" id="CHEBI:18420"/>
    </cofactor>
</comment>
<dbReference type="GO" id="GO:0008441">
    <property type="term" value="F:3'(2'),5'-bisphosphate nucleotidase activity"/>
    <property type="evidence" value="ECO:0007669"/>
    <property type="project" value="UniProtKB-EC"/>
</dbReference>
<dbReference type="Pfam" id="PF00459">
    <property type="entry name" value="Inositol_P"/>
    <property type="match status" value="1"/>
</dbReference>
<name>A0A3B1E4M0_9ZZZZ</name>
<dbReference type="GO" id="GO:0000103">
    <property type="term" value="P:sulfate assimilation"/>
    <property type="evidence" value="ECO:0007669"/>
    <property type="project" value="TreeGrafter"/>
</dbReference>
<reference evidence="10" key="1">
    <citation type="submission" date="2018-06" db="EMBL/GenBank/DDBJ databases">
        <authorList>
            <person name="Zhirakovskaya E."/>
        </authorList>
    </citation>
    <scope>NUCLEOTIDE SEQUENCE</scope>
</reference>
<dbReference type="PANTHER" id="PTHR43200:SF6">
    <property type="entry name" value="3'(2'),5'-BISPHOSPHATE NUCLEOTIDASE"/>
    <property type="match status" value="1"/>
</dbReference>
<dbReference type="EMBL" id="UOGK01000458">
    <property type="protein sequence ID" value="VAX40865.1"/>
    <property type="molecule type" value="Genomic_DNA"/>
</dbReference>
<dbReference type="AlphaFoldDB" id="A0A3B1E4M0"/>
<evidence type="ECO:0000256" key="4">
    <source>
        <dbReference type="ARBA" id="ARBA00022723"/>
    </source>
</evidence>
<dbReference type="SUPFAM" id="SSF56655">
    <property type="entry name" value="Carbohydrate phosphatase"/>
    <property type="match status" value="1"/>
</dbReference>
<organism evidence="10">
    <name type="scientific">hydrothermal vent metagenome</name>
    <dbReference type="NCBI Taxonomy" id="652676"/>
    <lineage>
        <taxon>unclassified sequences</taxon>
        <taxon>metagenomes</taxon>
        <taxon>ecological metagenomes</taxon>
    </lineage>
</organism>
<dbReference type="InterPro" id="IPR006239">
    <property type="entry name" value="DPNP"/>
</dbReference>
<dbReference type="NCBIfam" id="TIGR01330">
    <property type="entry name" value="bisphos_HAL2"/>
    <property type="match status" value="1"/>
</dbReference>
<comment type="similarity">
    <text evidence="2">Belongs to the inositol monophosphatase superfamily.</text>
</comment>
<evidence type="ECO:0000256" key="5">
    <source>
        <dbReference type="ARBA" id="ARBA00022801"/>
    </source>
</evidence>
<evidence type="ECO:0000256" key="2">
    <source>
        <dbReference type="ARBA" id="ARBA00009759"/>
    </source>
</evidence>
<evidence type="ECO:0000256" key="6">
    <source>
        <dbReference type="ARBA" id="ARBA00022842"/>
    </source>
</evidence>
<evidence type="ECO:0000313" key="10">
    <source>
        <dbReference type="EMBL" id="VAX40865.1"/>
    </source>
</evidence>
<accession>A0A3B1E4M0</accession>
<proteinExistence type="inferred from homology"/>
<dbReference type="GO" id="GO:0046872">
    <property type="term" value="F:metal ion binding"/>
    <property type="evidence" value="ECO:0007669"/>
    <property type="project" value="UniProtKB-KW"/>
</dbReference>
<dbReference type="InterPro" id="IPR000760">
    <property type="entry name" value="Inositol_monophosphatase-like"/>
</dbReference>
<evidence type="ECO:0000256" key="9">
    <source>
        <dbReference type="ARBA" id="ARBA00044484"/>
    </source>
</evidence>
<evidence type="ECO:0000256" key="3">
    <source>
        <dbReference type="ARBA" id="ARBA00012633"/>
    </source>
</evidence>
<protein>
    <recommendedName>
        <fullName evidence="3">3'(2'),5'-bisphosphate nucleotidase</fullName>
        <ecNumber evidence="3">3.1.3.7</ecNumber>
    </recommendedName>
</protein>
<evidence type="ECO:0000256" key="8">
    <source>
        <dbReference type="ARBA" id="ARBA00044479"/>
    </source>
</evidence>
<evidence type="ECO:0000256" key="1">
    <source>
        <dbReference type="ARBA" id="ARBA00001946"/>
    </source>
</evidence>
<gene>
    <name evidence="10" type="ORF">MNBD_PLANCTO03-1420</name>
</gene>
<comment type="catalytic activity">
    <reaction evidence="9">
        <text>3'-phosphoadenylyl sulfate + H2O = adenosine 5'-phosphosulfate + phosphate</text>
        <dbReference type="Rhea" id="RHEA:77639"/>
        <dbReference type="ChEBI" id="CHEBI:15377"/>
        <dbReference type="ChEBI" id="CHEBI:43474"/>
        <dbReference type="ChEBI" id="CHEBI:58243"/>
        <dbReference type="ChEBI" id="CHEBI:58339"/>
        <dbReference type="EC" id="3.1.3.7"/>
    </reaction>
    <physiologicalReaction direction="left-to-right" evidence="9">
        <dbReference type="Rhea" id="RHEA:77640"/>
    </physiologicalReaction>
</comment>
<evidence type="ECO:0000256" key="7">
    <source>
        <dbReference type="ARBA" id="ARBA00044466"/>
    </source>
</evidence>
<keyword evidence="5" id="KW-0378">Hydrolase</keyword>
<dbReference type="PROSITE" id="PS00629">
    <property type="entry name" value="IMP_1"/>
    <property type="match status" value="1"/>
</dbReference>
<dbReference type="InterPro" id="IPR051090">
    <property type="entry name" value="Inositol_monoP_superfamily"/>
</dbReference>
<keyword evidence="4" id="KW-0479">Metal-binding</keyword>
<dbReference type="Gene3D" id="3.30.540.10">
    <property type="entry name" value="Fructose-1,6-Bisphosphatase, subunit A, domain 1"/>
    <property type="match status" value="1"/>
</dbReference>
<dbReference type="InterPro" id="IPR020583">
    <property type="entry name" value="Inositol_monoP_metal-BS"/>
</dbReference>